<feature type="domain" description="Glycosyl transferase family 1" evidence="2">
    <location>
        <begin position="168"/>
        <end position="324"/>
    </location>
</feature>
<accession>A0A0L8H476</accession>
<dbReference type="PANTHER" id="PTHR46660">
    <property type="match status" value="1"/>
</dbReference>
<dbReference type="PANTHER" id="PTHR46660:SF2">
    <property type="entry name" value="GLYCOSYLTRANSFERASE 1 DOMAIN-CONTAINING PROTEIN 1"/>
    <property type="match status" value="1"/>
</dbReference>
<sequence length="353" mass="39410">MDNSGQNILILAKLNEVCGNSSTATRIKCHLAKVGFHCILQDVGSIECVDVVLQQHQISAILALHAYHSGKILTNSRLNIPYAVVLGGTDVNEYHRDTDKMKIMSSVLKHSKYIIGFSKQMVNTATRLWKNIDAGIFISIPQAVETYPSDFSLPEYLKAHNHIPAGLSAQDLDIFLLIGGIRSVKDPLYLTDIFSEWHREHRMCFFVIIGPKIEDCYYEKFLNKIKTLPGIVYINGLLPADTHASIEQSCAVVNSSLSEGMSTAILEAMQLGTPVIARNIPGNSAILQDGKSALLYNTPQEFLKKAKLLLRDPTLYNEIVMAAKHGIETYHNLEEERRAYTMVVHDLLSKIHH</sequence>
<name>A0A0L8H476_OCTBM</name>
<proteinExistence type="predicted"/>
<protein>
    <recommendedName>
        <fullName evidence="2">Glycosyl transferase family 1 domain-containing protein</fullName>
    </recommendedName>
</protein>
<dbReference type="Pfam" id="PF00534">
    <property type="entry name" value="Glycos_transf_1"/>
    <property type="match status" value="1"/>
</dbReference>
<dbReference type="Gene3D" id="3.40.50.2000">
    <property type="entry name" value="Glycogen Phosphorylase B"/>
    <property type="match status" value="2"/>
</dbReference>
<dbReference type="EMBL" id="KQ419277">
    <property type="protein sequence ID" value="KOF84096.1"/>
    <property type="molecule type" value="Genomic_DNA"/>
</dbReference>
<dbReference type="OMA" id="FSEWHSE"/>
<organism evidence="3">
    <name type="scientific">Octopus bimaculoides</name>
    <name type="common">California two-spotted octopus</name>
    <dbReference type="NCBI Taxonomy" id="37653"/>
    <lineage>
        <taxon>Eukaryota</taxon>
        <taxon>Metazoa</taxon>
        <taxon>Spiralia</taxon>
        <taxon>Lophotrochozoa</taxon>
        <taxon>Mollusca</taxon>
        <taxon>Cephalopoda</taxon>
        <taxon>Coleoidea</taxon>
        <taxon>Octopodiformes</taxon>
        <taxon>Octopoda</taxon>
        <taxon>Incirrata</taxon>
        <taxon>Octopodidae</taxon>
        <taxon>Octopus</taxon>
    </lineage>
</organism>
<dbReference type="InterPro" id="IPR052622">
    <property type="entry name" value="Glycosyltransferase_G1"/>
</dbReference>
<dbReference type="CDD" id="cd03801">
    <property type="entry name" value="GT4_PimA-like"/>
    <property type="match status" value="1"/>
</dbReference>
<dbReference type="STRING" id="37653.A0A0L8H476"/>
<dbReference type="KEGG" id="obi:106872873"/>
<evidence type="ECO:0000259" key="2">
    <source>
        <dbReference type="Pfam" id="PF00534"/>
    </source>
</evidence>
<evidence type="ECO:0000256" key="1">
    <source>
        <dbReference type="ARBA" id="ARBA00022676"/>
    </source>
</evidence>
<dbReference type="GO" id="GO:0016757">
    <property type="term" value="F:glycosyltransferase activity"/>
    <property type="evidence" value="ECO:0007669"/>
    <property type="project" value="UniProtKB-KW"/>
</dbReference>
<dbReference type="InterPro" id="IPR001296">
    <property type="entry name" value="Glyco_trans_1"/>
</dbReference>
<reference evidence="3" key="1">
    <citation type="submission" date="2015-07" db="EMBL/GenBank/DDBJ databases">
        <title>MeaNS - Measles Nucleotide Surveillance Program.</title>
        <authorList>
            <person name="Tran T."/>
            <person name="Druce J."/>
        </authorList>
    </citation>
    <scope>NUCLEOTIDE SEQUENCE</scope>
    <source>
        <strain evidence="3">UCB-OBI-ISO-001</strain>
        <tissue evidence="3">Gonad</tissue>
    </source>
</reference>
<keyword evidence="1" id="KW-0808">Transferase</keyword>
<evidence type="ECO:0000313" key="3">
    <source>
        <dbReference type="EMBL" id="KOF84096.1"/>
    </source>
</evidence>
<dbReference type="SUPFAM" id="SSF53756">
    <property type="entry name" value="UDP-Glycosyltransferase/glycogen phosphorylase"/>
    <property type="match status" value="1"/>
</dbReference>
<keyword evidence="1" id="KW-0328">Glycosyltransferase</keyword>
<dbReference type="AlphaFoldDB" id="A0A0L8H476"/>
<gene>
    <name evidence="3" type="ORF">OCBIM_22022644mg</name>
</gene>
<dbReference type="OrthoDB" id="512920at2759"/>